<dbReference type="PANTHER" id="PTHR13768">
    <property type="entry name" value="SOLUBLE NSF ATTACHMENT PROTEIN SNAP"/>
    <property type="match status" value="1"/>
</dbReference>
<dbReference type="InterPro" id="IPR019734">
    <property type="entry name" value="TPR_rpt"/>
</dbReference>
<dbReference type="SMART" id="SM00028">
    <property type="entry name" value="TPR"/>
    <property type="match status" value="2"/>
</dbReference>
<dbReference type="AlphaFoldDB" id="A0AAF6AQA5"/>
<dbReference type="GO" id="GO:0031201">
    <property type="term" value="C:SNARE complex"/>
    <property type="evidence" value="ECO:0007669"/>
    <property type="project" value="TreeGrafter"/>
</dbReference>
<dbReference type="Proteomes" id="UP001162541">
    <property type="component" value="Chromosome 1"/>
</dbReference>
<dbReference type="PANTHER" id="PTHR13768:SF8">
    <property type="entry name" value="ALPHA-SOLUBLE NSF ATTACHMENT PROTEIN"/>
    <property type="match status" value="1"/>
</dbReference>
<dbReference type="Gene3D" id="1.25.40.10">
    <property type="entry name" value="Tetratricopeptide repeat domain"/>
    <property type="match status" value="1"/>
</dbReference>
<dbReference type="GO" id="GO:0035494">
    <property type="term" value="P:SNARE complex disassembly"/>
    <property type="evidence" value="ECO:0007669"/>
    <property type="project" value="TreeGrafter"/>
</dbReference>
<sequence>MAEMCLSKQHPMLVDEVDQQRKGDEYERRAANEVRGWAIFCGDFENAINLLEKACSLYKPLKAFDKLAGVHMKIARCYLKMGKVEEAASTYVAAAQYFKKYPSEGAVTCLSRAAMLFEEIGQLSTSARYFQELGDIFEAEGKLSESKEHYRNAADLYLANDSQVLSNQCRTKVAKHAAELERYTEAIPLFEALARDAVTAAASKKTVREMFLYAGLCHLCSVGGNGGVVKEALKRFQEVDPNFSSSRESKIIFYFATAFEKKSRNLYTEVLNTHEVLFRNDPLARLLANRGQKKLKALPARLKTTRQDSEVQQANLDQLGEPMTDTNEEMTQ</sequence>
<organism evidence="5 6">
    <name type="scientific">Marchantia polymorpha subsp. ruderalis</name>
    <dbReference type="NCBI Taxonomy" id="1480154"/>
    <lineage>
        <taxon>Eukaryota</taxon>
        <taxon>Viridiplantae</taxon>
        <taxon>Streptophyta</taxon>
        <taxon>Embryophyta</taxon>
        <taxon>Marchantiophyta</taxon>
        <taxon>Marchantiopsida</taxon>
        <taxon>Marchantiidae</taxon>
        <taxon>Marchantiales</taxon>
        <taxon>Marchantiaceae</taxon>
        <taxon>Marchantia</taxon>
    </lineage>
</organism>
<dbReference type="GO" id="GO:0019905">
    <property type="term" value="F:syntaxin binding"/>
    <property type="evidence" value="ECO:0007669"/>
    <property type="project" value="TreeGrafter"/>
</dbReference>
<dbReference type="EMBL" id="AP019866">
    <property type="protein sequence ID" value="BBM98625.1"/>
    <property type="molecule type" value="Genomic_DNA"/>
</dbReference>
<comment type="similarity">
    <text evidence="1">Belongs to the SNAP family.</text>
</comment>
<feature type="region of interest" description="Disordered" evidence="4">
    <location>
        <begin position="303"/>
        <end position="332"/>
    </location>
</feature>
<evidence type="ECO:0000256" key="2">
    <source>
        <dbReference type="ARBA" id="ARBA00022448"/>
    </source>
</evidence>
<dbReference type="Pfam" id="PF14938">
    <property type="entry name" value="SNAP"/>
    <property type="match status" value="1"/>
</dbReference>
<dbReference type="PRINTS" id="PR00448">
    <property type="entry name" value="NSFATTACHMNT"/>
</dbReference>
<dbReference type="GO" id="GO:0005483">
    <property type="term" value="F:soluble NSF attachment protein activity"/>
    <property type="evidence" value="ECO:0007669"/>
    <property type="project" value="TreeGrafter"/>
</dbReference>
<proteinExistence type="inferred from homology"/>
<evidence type="ECO:0000256" key="4">
    <source>
        <dbReference type="SAM" id="MobiDB-lite"/>
    </source>
</evidence>
<dbReference type="InterPro" id="IPR000744">
    <property type="entry name" value="NSF_attach"/>
</dbReference>
<evidence type="ECO:0000256" key="1">
    <source>
        <dbReference type="ARBA" id="ARBA00010050"/>
    </source>
</evidence>
<dbReference type="GO" id="GO:0006886">
    <property type="term" value="P:intracellular protein transport"/>
    <property type="evidence" value="ECO:0007669"/>
    <property type="project" value="InterPro"/>
</dbReference>
<evidence type="ECO:0000313" key="5">
    <source>
        <dbReference type="EMBL" id="BBM98625.1"/>
    </source>
</evidence>
<gene>
    <name evidence="5" type="ORF">Mp_1g14920</name>
</gene>
<accession>A0AAF6AQA5</accession>
<dbReference type="GO" id="GO:0005774">
    <property type="term" value="C:vacuolar membrane"/>
    <property type="evidence" value="ECO:0007669"/>
    <property type="project" value="TreeGrafter"/>
</dbReference>
<evidence type="ECO:0000313" key="6">
    <source>
        <dbReference type="Proteomes" id="UP001162541"/>
    </source>
</evidence>
<keyword evidence="3" id="KW-0653">Protein transport</keyword>
<dbReference type="InterPro" id="IPR011990">
    <property type="entry name" value="TPR-like_helical_dom_sf"/>
</dbReference>
<dbReference type="SUPFAM" id="SSF48452">
    <property type="entry name" value="TPR-like"/>
    <property type="match status" value="1"/>
</dbReference>
<keyword evidence="2" id="KW-0813">Transport</keyword>
<reference evidence="6" key="1">
    <citation type="journal article" date="2020" name="Curr. Biol.">
        <title>Chromatin organization in early land plants reveals an ancestral association between H3K27me3, transposons, and constitutive heterochromatin.</title>
        <authorList>
            <person name="Montgomery S.A."/>
            <person name="Tanizawa Y."/>
            <person name="Galik B."/>
            <person name="Wang N."/>
            <person name="Ito T."/>
            <person name="Mochizuki T."/>
            <person name="Akimcheva S."/>
            <person name="Bowman J.L."/>
            <person name="Cognat V."/>
            <person name="Marechal-Drouard L."/>
            <person name="Ekker H."/>
            <person name="Hong S.F."/>
            <person name="Kohchi T."/>
            <person name="Lin S.S."/>
            <person name="Liu L.D."/>
            <person name="Nakamura Y."/>
            <person name="Valeeva L.R."/>
            <person name="Shakirov E.V."/>
            <person name="Shippen D.E."/>
            <person name="Wei W.L."/>
            <person name="Yagura M."/>
            <person name="Yamaoka S."/>
            <person name="Yamato K.T."/>
            <person name="Liu C."/>
            <person name="Berger F."/>
        </authorList>
    </citation>
    <scope>NUCLEOTIDE SEQUENCE [LARGE SCALE GENOMIC DNA]</scope>
    <source>
        <strain evidence="6">Tak-1</strain>
    </source>
</reference>
<protein>
    <submittedName>
        <fullName evidence="5">Uncharacterized protein</fullName>
    </submittedName>
</protein>
<name>A0AAF6AQA5_MARPO</name>
<evidence type="ECO:0000256" key="3">
    <source>
        <dbReference type="ARBA" id="ARBA00022927"/>
    </source>
</evidence>